<dbReference type="AlphaFoldDB" id="A0A2G9THD1"/>
<feature type="non-terminal residue" evidence="2">
    <location>
        <position position="1"/>
    </location>
</feature>
<evidence type="ECO:0000313" key="2">
    <source>
        <dbReference type="EMBL" id="PIO57367.1"/>
    </source>
</evidence>
<dbReference type="EMBL" id="KZ371269">
    <property type="protein sequence ID" value="PIO57367.1"/>
    <property type="molecule type" value="Genomic_DNA"/>
</dbReference>
<feature type="compositionally biased region" description="Basic and acidic residues" evidence="1">
    <location>
        <begin position="66"/>
        <end position="78"/>
    </location>
</feature>
<sequence length="462" mass="51048">TPSMGEERRSPSQAASIHEFDLDKVPISKTKNGKRKRSNHVHNGNGLPLNNNSAKKKREDADEDSSSGKEEVLTEENKSTTAPSCVKTENETAAEAKATSPVSNEKSRLDTVIANCERVAELKQEPDSEKPLEKLEQVAMMVEDIKPEIASVAEPKKEEKIFDDIDFDENDENVATVIEDDNTWKHGDQEACTSKNAIFVQSIVRSCGQMSARTDLSYRMPSDCEWARRKREKKEKAAAAAAAAQQQPATPTQPKKAEMNGMMPSGIADLSRVAAMNGQMPMFHGMDPMTMAMMQQMQQAQLIEAQQHAAAQQQHMMKLEMQRQLAAAGRIPMMSFMDQRMAAAAGLPFMQTQQPTDMQRFQMEMMQAQQMAGAMSGAMGHPQALGNPEIQALMMQMMMANQMSMPQMGPPPMQTPTAMTAGLPPNMGLHPALIPSSQANGLMTNSDMMRRLQQEGYPMRPQ</sequence>
<organism evidence="2 3">
    <name type="scientific">Teladorsagia circumcincta</name>
    <name type="common">Brown stomach worm</name>
    <name type="synonym">Ostertagia circumcincta</name>
    <dbReference type="NCBI Taxonomy" id="45464"/>
    <lineage>
        <taxon>Eukaryota</taxon>
        <taxon>Metazoa</taxon>
        <taxon>Ecdysozoa</taxon>
        <taxon>Nematoda</taxon>
        <taxon>Chromadorea</taxon>
        <taxon>Rhabditida</taxon>
        <taxon>Rhabditina</taxon>
        <taxon>Rhabditomorpha</taxon>
        <taxon>Strongyloidea</taxon>
        <taxon>Trichostrongylidae</taxon>
        <taxon>Teladorsagia</taxon>
    </lineage>
</organism>
<feature type="compositionally biased region" description="Basic and acidic residues" evidence="1">
    <location>
        <begin position="1"/>
        <end position="10"/>
    </location>
</feature>
<evidence type="ECO:0000313" key="3">
    <source>
        <dbReference type="Proteomes" id="UP000230423"/>
    </source>
</evidence>
<dbReference type="OrthoDB" id="6147534at2759"/>
<keyword evidence="3" id="KW-1185">Reference proteome</keyword>
<feature type="compositionally biased region" description="Low complexity" evidence="1">
    <location>
        <begin position="238"/>
        <end position="254"/>
    </location>
</feature>
<feature type="compositionally biased region" description="Basic residues" evidence="1">
    <location>
        <begin position="31"/>
        <end position="40"/>
    </location>
</feature>
<dbReference type="Proteomes" id="UP000230423">
    <property type="component" value="Unassembled WGS sequence"/>
</dbReference>
<protein>
    <submittedName>
        <fullName evidence="2">Uncharacterized protein</fullName>
    </submittedName>
</protein>
<feature type="region of interest" description="Disordered" evidence="1">
    <location>
        <begin position="229"/>
        <end position="260"/>
    </location>
</feature>
<evidence type="ECO:0000256" key="1">
    <source>
        <dbReference type="SAM" id="MobiDB-lite"/>
    </source>
</evidence>
<feature type="region of interest" description="Disordered" evidence="1">
    <location>
        <begin position="1"/>
        <end position="109"/>
    </location>
</feature>
<accession>A0A2G9THD1</accession>
<reference evidence="2 3" key="1">
    <citation type="submission" date="2015-09" db="EMBL/GenBank/DDBJ databases">
        <title>Draft genome of the parasitic nematode Teladorsagia circumcincta isolate WARC Sus (inbred).</title>
        <authorList>
            <person name="Mitreva M."/>
        </authorList>
    </citation>
    <scope>NUCLEOTIDE SEQUENCE [LARGE SCALE GENOMIC DNA]</scope>
    <source>
        <strain evidence="2 3">S</strain>
    </source>
</reference>
<proteinExistence type="predicted"/>
<name>A0A2G9THD1_TELCI</name>
<gene>
    <name evidence="2" type="ORF">TELCIR_21226</name>
</gene>